<proteinExistence type="predicted"/>
<dbReference type="PROSITE" id="PS51109">
    <property type="entry name" value="G5"/>
    <property type="match status" value="1"/>
</dbReference>
<reference evidence="4 5" key="1">
    <citation type="submission" date="2020-08" db="EMBL/GenBank/DDBJ databases">
        <title>novel species in genus Nocardioides.</title>
        <authorList>
            <person name="Zhang G."/>
        </authorList>
    </citation>
    <scope>NUCLEOTIDE SEQUENCE [LARGE SCALE GENOMIC DNA]</scope>
    <source>
        <strain evidence="4 5">SC8A-24</strain>
    </source>
</reference>
<evidence type="ECO:0000313" key="4">
    <source>
        <dbReference type="EMBL" id="MBC2960427.1"/>
    </source>
</evidence>
<evidence type="ECO:0000256" key="1">
    <source>
        <dbReference type="ARBA" id="ARBA00022729"/>
    </source>
</evidence>
<evidence type="ECO:0000313" key="5">
    <source>
        <dbReference type="Proteomes" id="UP000604001"/>
    </source>
</evidence>
<dbReference type="Gene3D" id="2.20.230.10">
    <property type="entry name" value="Resuscitation-promoting factor rpfb"/>
    <property type="match status" value="1"/>
</dbReference>
<dbReference type="Pfam" id="PF07501">
    <property type="entry name" value="G5"/>
    <property type="match status" value="1"/>
</dbReference>
<evidence type="ECO:0000259" key="3">
    <source>
        <dbReference type="PROSITE" id="PS51109"/>
    </source>
</evidence>
<gene>
    <name evidence="4" type="ORF">H7344_08985</name>
</gene>
<accession>A0ABR6U7L7</accession>
<keyword evidence="1" id="KW-0732">Signal</keyword>
<dbReference type="InterPro" id="IPR011098">
    <property type="entry name" value="G5_dom"/>
</dbReference>
<organism evidence="4 5">
    <name type="scientific">Nocardioides deserti</name>
    <dbReference type="NCBI Taxonomy" id="1588644"/>
    <lineage>
        <taxon>Bacteria</taxon>
        <taxon>Bacillati</taxon>
        <taxon>Actinomycetota</taxon>
        <taxon>Actinomycetes</taxon>
        <taxon>Propionibacteriales</taxon>
        <taxon>Nocardioidaceae</taxon>
        <taxon>Nocardioides</taxon>
    </lineage>
</organism>
<dbReference type="EMBL" id="JACMYC010000004">
    <property type="protein sequence ID" value="MBC2960427.1"/>
    <property type="molecule type" value="Genomic_DNA"/>
</dbReference>
<feature type="region of interest" description="Disordered" evidence="2">
    <location>
        <begin position="1"/>
        <end position="36"/>
    </location>
</feature>
<keyword evidence="5" id="KW-1185">Reference proteome</keyword>
<dbReference type="SMART" id="SM01208">
    <property type="entry name" value="G5"/>
    <property type="match status" value="1"/>
</dbReference>
<comment type="caution">
    <text evidence="4">The sequence shown here is derived from an EMBL/GenBank/DDBJ whole genome shotgun (WGS) entry which is preliminary data.</text>
</comment>
<name>A0ABR6U7L7_9ACTN</name>
<feature type="domain" description="G5" evidence="3">
    <location>
        <begin position="31"/>
        <end position="111"/>
    </location>
</feature>
<protein>
    <submittedName>
        <fullName evidence="4">G5 domain-containing protein</fullName>
    </submittedName>
</protein>
<evidence type="ECO:0000256" key="2">
    <source>
        <dbReference type="SAM" id="MobiDB-lite"/>
    </source>
</evidence>
<sequence length="176" mass="18581">MSVPRERVGAATVPDESPAESATQPSTQPPAPVVTHKTVRVRERIPFGQQVRRTDQLDRGERRIGQPGRAGTRVRVVRVTLEDGVEVAREIRRTFVARRPAPRVTLLGTYVAPPPPVAPAASSGCDPNYSGCVPVASDVDCAGGSGNGPAYASGVVQVLGYDIYDLDADGDGYGCD</sequence>
<dbReference type="Proteomes" id="UP000604001">
    <property type="component" value="Unassembled WGS sequence"/>
</dbReference>